<comment type="subcellular location">
    <subcellularLocation>
        <location evidence="2">Cell projection</location>
        <location evidence="2">Cilium</location>
    </subcellularLocation>
    <subcellularLocation>
        <location evidence="1">Cytoplasm</location>
        <location evidence="1">Cytoskeleton</location>
        <location evidence="1">Microtubule organizing center</location>
        <location evidence="1">Centrosome</location>
        <location evidence="1">Centriole</location>
    </subcellularLocation>
</comment>
<evidence type="ECO:0000313" key="10">
    <source>
        <dbReference type="EMBL" id="CAD7079453.1"/>
    </source>
</evidence>
<reference evidence="10 11" key="1">
    <citation type="submission" date="2020-11" db="EMBL/GenBank/DDBJ databases">
        <authorList>
            <person name="Wallbank WR R."/>
            <person name="Pardo Diaz C."/>
            <person name="Kozak K."/>
            <person name="Martin S."/>
            <person name="Jiggins C."/>
            <person name="Moest M."/>
            <person name="Warren A I."/>
            <person name="Generalovic N T."/>
            <person name="Byers J.R.P. K."/>
            <person name="Montejo-Kovacevich G."/>
            <person name="Yen C E."/>
        </authorList>
    </citation>
    <scope>NUCLEOTIDE SEQUENCE [LARGE SCALE GENOMIC DNA]</scope>
</reference>
<keyword evidence="6" id="KW-0206">Cytoskeleton</keyword>
<sequence>MSVSFDAREVLTHLNALGYRNISAEQLKEFIKDLKKLIKYESRIGAVLHAQQFELDGNRNEKDVFSKLHENQTTSIKAKYGTSAKKTETKPSSPSRKIKPRNIFKESNQIKNPPGDIKETKSRPQSASTTVTTNTERPKSAMDTGRRPKTPKSSRISRSARSSTDQKENRMWIRPKIPHPQPPRTKDPVQLYQFYQREWERFKPQLPGENDHSELRWQIRHKLMGGSS</sequence>
<comment type="similarity">
    <text evidence="3">Belongs to the HYLS1 family.</text>
</comment>
<feature type="compositionally biased region" description="Low complexity" evidence="8">
    <location>
        <begin position="153"/>
        <end position="163"/>
    </location>
</feature>
<keyword evidence="7" id="KW-0966">Cell projection</keyword>
<evidence type="ECO:0000256" key="3">
    <source>
        <dbReference type="ARBA" id="ARBA00010091"/>
    </source>
</evidence>
<proteinExistence type="inferred from homology"/>
<evidence type="ECO:0000313" key="11">
    <source>
        <dbReference type="Proteomes" id="UP000594454"/>
    </source>
</evidence>
<gene>
    <name evidence="10" type="ORF">HERILL_LOCUS2670</name>
</gene>
<evidence type="ECO:0000259" key="9">
    <source>
        <dbReference type="Pfam" id="PF15311"/>
    </source>
</evidence>
<feature type="region of interest" description="Disordered" evidence="8">
    <location>
        <begin position="75"/>
        <end position="188"/>
    </location>
</feature>
<keyword evidence="11" id="KW-1185">Reference proteome</keyword>
<dbReference type="OrthoDB" id="6343432at2759"/>
<organism evidence="10 11">
    <name type="scientific">Hermetia illucens</name>
    <name type="common">Black soldier fly</name>
    <dbReference type="NCBI Taxonomy" id="343691"/>
    <lineage>
        <taxon>Eukaryota</taxon>
        <taxon>Metazoa</taxon>
        <taxon>Ecdysozoa</taxon>
        <taxon>Arthropoda</taxon>
        <taxon>Hexapoda</taxon>
        <taxon>Insecta</taxon>
        <taxon>Pterygota</taxon>
        <taxon>Neoptera</taxon>
        <taxon>Endopterygota</taxon>
        <taxon>Diptera</taxon>
        <taxon>Brachycera</taxon>
        <taxon>Stratiomyomorpha</taxon>
        <taxon>Stratiomyidae</taxon>
        <taxon>Hermetiinae</taxon>
        <taxon>Hermetia</taxon>
    </lineage>
</organism>
<feature type="compositionally biased region" description="Polar residues" evidence="8">
    <location>
        <begin position="123"/>
        <end position="135"/>
    </location>
</feature>
<keyword evidence="4" id="KW-0963">Cytoplasm</keyword>
<evidence type="ECO:0000256" key="8">
    <source>
        <dbReference type="SAM" id="MobiDB-lite"/>
    </source>
</evidence>
<feature type="compositionally biased region" description="Basic and acidic residues" evidence="8">
    <location>
        <begin position="136"/>
        <end position="146"/>
    </location>
</feature>
<dbReference type="GO" id="GO:0005814">
    <property type="term" value="C:centriole"/>
    <property type="evidence" value="ECO:0007669"/>
    <property type="project" value="UniProtKB-SubCell"/>
</dbReference>
<keyword evidence="5" id="KW-0970">Cilium biogenesis/degradation</keyword>
<feature type="domain" description="Centriolar and ciliogenesis-associated protein HYLS1 C-terminal" evidence="9">
    <location>
        <begin position="174"/>
        <end position="224"/>
    </location>
</feature>
<protein>
    <recommendedName>
        <fullName evidence="9">Centriolar and ciliogenesis-associated protein HYLS1 C-terminal domain-containing protein</fullName>
    </recommendedName>
</protein>
<dbReference type="InParanoid" id="A0A7R8UER9"/>
<accession>A0A7R8UER9</accession>
<name>A0A7R8UER9_HERIL</name>
<evidence type="ECO:0000256" key="6">
    <source>
        <dbReference type="ARBA" id="ARBA00023212"/>
    </source>
</evidence>
<dbReference type="AlphaFoldDB" id="A0A7R8UER9"/>
<dbReference type="OMA" id="LRWNIRQ"/>
<dbReference type="PANTHER" id="PTHR34174">
    <property type="entry name" value="HYDROLETHALUS SYNDROME PROTEIN 1"/>
    <property type="match status" value="1"/>
</dbReference>
<dbReference type="GO" id="GO:0097730">
    <property type="term" value="C:non-motile cilium"/>
    <property type="evidence" value="ECO:0007669"/>
    <property type="project" value="TreeGrafter"/>
</dbReference>
<dbReference type="InterPro" id="IPR052319">
    <property type="entry name" value="Centriolar_ciliogenesis_assoc"/>
</dbReference>
<evidence type="ECO:0000256" key="4">
    <source>
        <dbReference type="ARBA" id="ARBA00022490"/>
    </source>
</evidence>
<evidence type="ECO:0000256" key="7">
    <source>
        <dbReference type="ARBA" id="ARBA00023273"/>
    </source>
</evidence>
<dbReference type="Proteomes" id="UP000594454">
    <property type="component" value="Chromosome 1"/>
</dbReference>
<dbReference type="GO" id="GO:0060271">
    <property type="term" value="P:cilium assembly"/>
    <property type="evidence" value="ECO:0007669"/>
    <property type="project" value="TreeGrafter"/>
</dbReference>
<evidence type="ECO:0000256" key="2">
    <source>
        <dbReference type="ARBA" id="ARBA00004138"/>
    </source>
</evidence>
<dbReference type="FunCoup" id="A0A7R8UER9">
    <property type="interactions" value="4"/>
</dbReference>
<evidence type="ECO:0000256" key="1">
    <source>
        <dbReference type="ARBA" id="ARBA00004114"/>
    </source>
</evidence>
<dbReference type="InterPro" id="IPR027918">
    <property type="entry name" value="HYLS1_C_dom"/>
</dbReference>
<evidence type="ECO:0000256" key="5">
    <source>
        <dbReference type="ARBA" id="ARBA00022794"/>
    </source>
</evidence>
<dbReference type="PANTHER" id="PTHR34174:SF1">
    <property type="entry name" value="CENTRIOLAR AND CILIOGENESIS-ASSOCIATED PROTEIN HYLS1"/>
    <property type="match status" value="1"/>
</dbReference>
<dbReference type="Pfam" id="PF15311">
    <property type="entry name" value="HYLS1_C"/>
    <property type="match status" value="1"/>
</dbReference>
<dbReference type="EMBL" id="LR899009">
    <property type="protein sequence ID" value="CAD7079453.1"/>
    <property type="molecule type" value="Genomic_DNA"/>
</dbReference>